<feature type="transmembrane region" description="Helical" evidence="8">
    <location>
        <begin position="206"/>
        <end position="226"/>
    </location>
</feature>
<feature type="transmembrane region" description="Helical" evidence="8">
    <location>
        <begin position="246"/>
        <end position="265"/>
    </location>
</feature>
<evidence type="ECO:0000256" key="6">
    <source>
        <dbReference type="ARBA" id="ARBA00023136"/>
    </source>
</evidence>
<evidence type="ECO:0000256" key="2">
    <source>
        <dbReference type="ARBA" id="ARBA00005887"/>
    </source>
</evidence>
<dbReference type="NCBIfam" id="TIGR00836">
    <property type="entry name" value="amt"/>
    <property type="match status" value="1"/>
</dbReference>
<dbReference type="Gene3D" id="1.10.3430.10">
    <property type="entry name" value="Ammonium transporter AmtB like domains"/>
    <property type="match status" value="1"/>
</dbReference>
<dbReference type="SUPFAM" id="SSF111352">
    <property type="entry name" value="Ammonium transporter"/>
    <property type="match status" value="1"/>
</dbReference>
<evidence type="ECO:0000256" key="1">
    <source>
        <dbReference type="ARBA" id="ARBA00004141"/>
    </source>
</evidence>
<dbReference type="PANTHER" id="PTHR11730">
    <property type="entry name" value="AMMONIUM TRANSPORTER"/>
    <property type="match status" value="1"/>
</dbReference>
<feature type="transmembrane region" description="Helical" evidence="8">
    <location>
        <begin position="368"/>
        <end position="401"/>
    </location>
</feature>
<keyword evidence="7 8" id="KW-0924">Ammonia transport</keyword>
<accession>A0A9N9TSF8</accession>
<sequence>MNKSATPVPWLYDIDYEDANWVITSSFMIFTMQTGFGMLESGCVSIKNEVNIMMKNVVDIVLGGLTYWMFGYALSFGQSDLNNGFIALGDFFIDPSLSDPKKGAKYTAFIFQLSFATTATTIVSGAMAEKCNFKAYCIFSFLNTAIYCIPAGWVWGEHGFLNKLGAVDIAGSGAVHLIGGSAAFASAVMLGPRLGRYDNGIGPLPLGNPVNAVMGLFVLWWGWLAFNSGSTYGLSGAKWEYAARAAVMTMISTFGGGTVSILFTMIKLKGKIDTIDIINGILGSLVSITAGCFLFCGWEALLVGIIGALLVCCSMPLFDMAGIDDPVGASSVHGIGGIWGVIAVGIFADNPYPLDTTSGRTGLIKGGGWYLLGVQTLTAVCLLIWGLLTTFLLLWFINLFVTIRMDLHMELMGADITEHLVKHGNVNIVGVSRAVSAFRPVFDTNDIDELNTAGMNPEHHKHLDRVKNLASKKRYRLSKILRDITANRKFGINVAKRLIPKKRGRDKQIGRQIAATMTATVAHADQGSKAHLAWIT</sequence>
<dbReference type="FunFam" id="1.10.3430.10:FF:000008">
    <property type="entry name" value="Ammonium transporter"/>
    <property type="match status" value="1"/>
</dbReference>
<dbReference type="PANTHER" id="PTHR11730:SF58">
    <property type="entry name" value="AMMONIUM TRANSPORTER"/>
    <property type="match status" value="1"/>
</dbReference>
<dbReference type="Proteomes" id="UP001153712">
    <property type="component" value="Chromosome 4"/>
</dbReference>
<dbReference type="Pfam" id="PF00909">
    <property type="entry name" value="Ammonium_transp"/>
    <property type="match status" value="1"/>
</dbReference>
<dbReference type="GO" id="GO:0005886">
    <property type="term" value="C:plasma membrane"/>
    <property type="evidence" value="ECO:0007669"/>
    <property type="project" value="UniProtKB-SubCell"/>
</dbReference>
<evidence type="ECO:0000256" key="8">
    <source>
        <dbReference type="RuleBase" id="RU362002"/>
    </source>
</evidence>
<name>A0A9N9TSF8_PHYSR</name>
<keyword evidence="5 8" id="KW-1133">Transmembrane helix</keyword>
<proteinExistence type="inferred from homology"/>
<dbReference type="InterPro" id="IPR029020">
    <property type="entry name" value="Ammonium/urea_transptr"/>
</dbReference>
<dbReference type="GO" id="GO:0097272">
    <property type="term" value="P:ammonium homeostasis"/>
    <property type="evidence" value="ECO:0007669"/>
    <property type="project" value="TreeGrafter"/>
</dbReference>
<dbReference type="AlphaFoldDB" id="A0A9N9TSF8"/>
<dbReference type="OrthoDB" id="534912at2759"/>
<feature type="domain" description="Ammonium transporter AmtB-like" evidence="9">
    <location>
        <begin position="21"/>
        <end position="419"/>
    </location>
</feature>
<feature type="transmembrane region" description="Helical" evidence="8">
    <location>
        <begin position="56"/>
        <end position="74"/>
    </location>
</feature>
<dbReference type="EMBL" id="OU900097">
    <property type="protein sequence ID" value="CAG9861389.1"/>
    <property type="molecule type" value="Genomic_DNA"/>
</dbReference>
<feature type="transmembrane region" description="Helical" evidence="8">
    <location>
        <begin position="135"/>
        <end position="155"/>
    </location>
</feature>
<feature type="transmembrane region" description="Helical" evidence="8">
    <location>
        <begin position="330"/>
        <end position="348"/>
    </location>
</feature>
<keyword evidence="11" id="KW-1185">Reference proteome</keyword>
<keyword evidence="6 8" id="KW-0472">Membrane</keyword>
<feature type="transmembrane region" description="Helical" evidence="8">
    <location>
        <begin position="277"/>
        <end position="295"/>
    </location>
</feature>
<feature type="transmembrane region" description="Helical" evidence="8">
    <location>
        <begin position="106"/>
        <end position="128"/>
    </location>
</feature>
<comment type="similarity">
    <text evidence="2 8">Belongs to the ammonia transporter channel (TC 1.A.11.2) family.</text>
</comment>
<evidence type="ECO:0000256" key="7">
    <source>
        <dbReference type="ARBA" id="ARBA00023177"/>
    </source>
</evidence>
<dbReference type="InterPro" id="IPR001905">
    <property type="entry name" value="Ammonium_transpt"/>
</dbReference>
<organism evidence="10 11">
    <name type="scientific">Phyllotreta striolata</name>
    <name type="common">Striped flea beetle</name>
    <name type="synonym">Crioceris striolata</name>
    <dbReference type="NCBI Taxonomy" id="444603"/>
    <lineage>
        <taxon>Eukaryota</taxon>
        <taxon>Metazoa</taxon>
        <taxon>Ecdysozoa</taxon>
        <taxon>Arthropoda</taxon>
        <taxon>Hexapoda</taxon>
        <taxon>Insecta</taxon>
        <taxon>Pterygota</taxon>
        <taxon>Neoptera</taxon>
        <taxon>Endopterygota</taxon>
        <taxon>Coleoptera</taxon>
        <taxon>Polyphaga</taxon>
        <taxon>Cucujiformia</taxon>
        <taxon>Chrysomeloidea</taxon>
        <taxon>Chrysomelidae</taxon>
        <taxon>Galerucinae</taxon>
        <taxon>Alticini</taxon>
        <taxon>Phyllotreta</taxon>
    </lineage>
</organism>
<comment type="subcellular location">
    <subcellularLocation>
        <location evidence="8">Cell membrane</location>
        <topology evidence="8">Multi-pass membrane protein</topology>
    </subcellularLocation>
    <subcellularLocation>
        <location evidence="1">Membrane</location>
        <topology evidence="1">Multi-pass membrane protein</topology>
    </subcellularLocation>
</comment>
<feature type="transmembrane region" description="Helical" evidence="8">
    <location>
        <begin position="175"/>
        <end position="194"/>
    </location>
</feature>
<feature type="transmembrane region" description="Helical" evidence="8">
    <location>
        <begin position="20"/>
        <end position="44"/>
    </location>
</feature>
<keyword evidence="4 8" id="KW-0812">Transmembrane</keyword>
<dbReference type="GO" id="GO:0008519">
    <property type="term" value="F:ammonium channel activity"/>
    <property type="evidence" value="ECO:0007669"/>
    <property type="project" value="InterPro"/>
</dbReference>
<evidence type="ECO:0000256" key="3">
    <source>
        <dbReference type="ARBA" id="ARBA00022448"/>
    </source>
</evidence>
<evidence type="ECO:0000256" key="4">
    <source>
        <dbReference type="ARBA" id="ARBA00022692"/>
    </source>
</evidence>
<evidence type="ECO:0000259" key="9">
    <source>
        <dbReference type="Pfam" id="PF00909"/>
    </source>
</evidence>
<gene>
    <name evidence="10" type="ORF">PHYEVI_LOCUS7729</name>
</gene>
<reference evidence="10" key="1">
    <citation type="submission" date="2022-01" db="EMBL/GenBank/DDBJ databases">
        <authorList>
            <person name="King R."/>
        </authorList>
    </citation>
    <scope>NUCLEOTIDE SEQUENCE</scope>
</reference>
<dbReference type="InterPro" id="IPR024041">
    <property type="entry name" value="NH4_transpt_AmtB-like_dom"/>
</dbReference>
<evidence type="ECO:0000313" key="11">
    <source>
        <dbReference type="Proteomes" id="UP001153712"/>
    </source>
</evidence>
<keyword evidence="3 8" id="KW-0813">Transport</keyword>
<evidence type="ECO:0000313" key="10">
    <source>
        <dbReference type="EMBL" id="CAG9861389.1"/>
    </source>
</evidence>
<protein>
    <recommendedName>
        <fullName evidence="8">Ammonium transporter</fullName>
    </recommendedName>
</protein>
<evidence type="ECO:0000256" key="5">
    <source>
        <dbReference type="ARBA" id="ARBA00022989"/>
    </source>
</evidence>